<feature type="repeat" description="TPR" evidence="3">
    <location>
        <begin position="652"/>
        <end position="685"/>
    </location>
</feature>
<dbReference type="PANTHER" id="PTHR12558:SF13">
    <property type="entry name" value="CELL DIVISION CYCLE PROTEIN 27 HOMOLOG"/>
    <property type="match status" value="1"/>
</dbReference>
<feature type="repeat" description="TPR" evidence="3">
    <location>
        <begin position="516"/>
        <end position="549"/>
    </location>
</feature>
<comment type="caution">
    <text evidence="5">The sequence shown here is derived from an EMBL/GenBank/DDBJ whole genome shotgun (WGS) entry which is preliminary data.</text>
</comment>
<protein>
    <recommendedName>
        <fullName evidence="7">TPR-like protein</fullName>
    </recommendedName>
</protein>
<dbReference type="GeneID" id="95973834"/>
<name>A0ABR3P1R1_9PEZI</name>
<dbReference type="PANTHER" id="PTHR12558">
    <property type="entry name" value="CELL DIVISION CYCLE 16,23,27"/>
    <property type="match status" value="1"/>
</dbReference>
<keyword evidence="1 3" id="KW-0802">TPR repeat</keyword>
<evidence type="ECO:0000256" key="1">
    <source>
        <dbReference type="ARBA" id="ARBA00022803"/>
    </source>
</evidence>
<evidence type="ECO:0000313" key="5">
    <source>
        <dbReference type="EMBL" id="KAL1296648.1"/>
    </source>
</evidence>
<evidence type="ECO:0000256" key="2">
    <source>
        <dbReference type="ARBA" id="ARBA00038210"/>
    </source>
</evidence>
<feature type="compositionally biased region" description="Polar residues" evidence="4">
    <location>
        <begin position="356"/>
        <end position="404"/>
    </location>
</feature>
<dbReference type="EMBL" id="JBFMKM010000018">
    <property type="protein sequence ID" value="KAL1296648.1"/>
    <property type="molecule type" value="Genomic_DNA"/>
</dbReference>
<dbReference type="SUPFAM" id="SSF48452">
    <property type="entry name" value="TPR-like"/>
    <property type="match status" value="2"/>
</dbReference>
<accession>A0ABR3P1R1</accession>
<dbReference type="InterPro" id="IPR011990">
    <property type="entry name" value="TPR-like_helical_dom_sf"/>
</dbReference>
<feature type="repeat" description="TPR" evidence="3">
    <location>
        <begin position="618"/>
        <end position="651"/>
    </location>
</feature>
<reference evidence="5 6" key="1">
    <citation type="submission" date="2024-07" db="EMBL/GenBank/DDBJ databases">
        <title>Draft sequence of the Neodothiora populina.</title>
        <authorList>
            <person name="Drown D.D."/>
            <person name="Schuette U.S."/>
            <person name="Buechlein A.B."/>
            <person name="Rusch D.R."/>
            <person name="Winton L.W."/>
            <person name="Adams G.A."/>
        </authorList>
    </citation>
    <scope>NUCLEOTIDE SEQUENCE [LARGE SCALE GENOMIC DNA]</scope>
    <source>
        <strain evidence="5 6">CPC 39397</strain>
    </source>
</reference>
<dbReference type="Proteomes" id="UP001562354">
    <property type="component" value="Unassembled WGS sequence"/>
</dbReference>
<dbReference type="Pfam" id="PF13181">
    <property type="entry name" value="TPR_8"/>
    <property type="match status" value="2"/>
</dbReference>
<feature type="region of interest" description="Disordered" evidence="4">
    <location>
        <begin position="266"/>
        <end position="456"/>
    </location>
</feature>
<evidence type="ECO:0000313" key="6">
    <source>
        <dbReference type="Proteomes" id="UP001562354"/>
    </source>
</evidence>
<feature type="repeat" description="TPR" evidence="3">
    <location>
        <begin position="584"/>
        <end position="617"/>
    </location>
</feature>
<dbReference type="PROSITE" id="PS50005">
    <property type="entry name" value="TPR"/>
    <property type="match status" value="5"/>
</dbReference>
<dbReference type="RefSeq" id="XP_069196330.1">
    <property type="nucleotide sequence ID" value="XM_069340506.1"/>
</dbReference>
<evidence type="ECO:0000256" key="4">
    <source>
        <dbReference type="SAM" id="MobiDB-lite"/>
    </source>
</evidence>
<evidence type="ECO:0000256" key="3">
    <source>
        <dbReference type="PROSITE-ProRule" id="PRU00339"/>
    </source>
</evidence>
<evidence type="ECO:0008006" key="7">
    <source>
        <dbReference type="Google" id="ProtNLM"/>
    </source>
</evidence>
<dbReference type="InterPro" id="IPR019734">
    <property type="entry name" value="TPR_rpt"/>
</dbReference>
<proteinExistence type="inferred from homology"/>
<gene>
    <name evidence="5" type="ORF">AAFC00_000131</name>
</gene>
<dbReference type="Pfam" id="PF12895">
    <property type="entry name" value="ANAPC3"/>
    <property type="match status" value="1"/>
</dbReference>
<feature type="repeat" description="TPR" evidence="3">
    <location>
        <begin position="754"/>
        <end position="787"/>
    </location>
</feature>
<sequence>MSPTSTFAVSQLQQLVYYHLDNEALENANFIAGRLHAMEPRNPDTSHLLALTYHRLRRSKAAFDFAHKHGANGRHLGCAYVFALACHDLGRHTEGICALEKSRPLWIGRNYWAKNSEPSRRHIPDAAAVNNLLGHLWRGHGDARRAGDCYIEAHRASPFAWEAFQALCDIGADMDISKSFRLSPDMKNSIYGAPNVSVVDAARANEQFVQASTAQAGVLTPSNDPFGTTAKHDGDSLHPTSFLLPRIKSKALFGNGLKATNLTWETSTANGPAAEDDDIDMDGGQAAHAPAQEEAPTAPQRRTARSTLQRLGLDASKDAPRARTTQLRSHLRSESTDNDEGPGKRTQTNHKRTISGHASQSTITSEPDPTTSQPRRSNRLFSQITGSKTNATRSTTEAPSTLNNNKRDEAKKARATGAKGRGTSTVGRVVSGNRKIIPPNPNEKESRAPSRNSAAPAVLAPKQSADAMNMQEIAAYDALLTILRSLGGAYYALSRYEVPTAVETFKSLPVAQRETPWVLAQLGKAYYEAADYAAAESCFARMMKLQPTRLEDAEVYSNVLWQLKKPIQLAFLAHTLKDVDFDAPQTWCAVGNAFSLNREHEQAIACFKRATQVDSGFSYAWTLMGHELLTNEEFDEALSSFRKGIGSERRAYGAWYGLGKCYERMGKWEDAERHYRIAASINPSNSVLAVCIGVILEKLRHPKAALTQYTHALTLAPDSSLAHFKKARVLLNLRLYEDALVQLEALKNLAAEEANVWFLLGKCYKGLGNRAASVRAYTTALNLDPKAAQYIKEAMESLDDSEDDDVDDD</sequence>
<dbReference type="Pfam" id="PF13432">
    <property type="entry name" value="TPR_16"/>
    <property type="match status" value="2"/>
</dbReference>
<keyword evidence="6" id="KW-1185">Reference proteome</keyword>
<dbReference type="Gene3D" id="1.25.40.10">
    <property type="entry name" value="Tetratricopeptide repeat domain"/>
    <property type="match status" value="4"/>
</dbReference>
<organism evidence="5 6">
    <name type="scientific">Neodothiora populina</name>
    <dbReference type="NCBI Taxonomy" id="2781224"/>
    <lineage>
        <taxon>Eukaryota</taxon>
        <taxon>Fungi</taxon>
        <taxon>Dikarya</taxon>
        <taxon>Ascomycota</taxon>
        <taxon>Pezizomycotina</taxon>
        <taxon>Dothideomycetes</taxon>
        <taxon>Dothideomycetidae</taxon>
        <taxon>Dothideales</taxon>
        <taxon>Dothioraceae</taxon>
        <taxon>Neodothiora</taxon>
    </lineage>
</organism>
<comment type="similarity">
    <text evidence="2">Belongs to the APC3/CDC27 family.</text>
</comment>
<feature type="compositionally biased region" description="Low complexity" evidence="4">
    <location>
        <begin position="285"/>
        <end position="300"/>
    </location>
</feature>
<dbReference type="SMART" id="SM00028">
    <property type="entry name" value="TPR"/>
    <property type="match status" value="8"/>
</dbReference>